<dbReference type="EMBL" id="FMZX01000001">
    <property type="protein sequence ID" value="SDC41533.1"/>
    <property type="molecule type" value="Genomic_DNA"/>
</dbReference>
<evidence type="ECO:0000256" key="2">
    <source>
        <dbReference type="PIRSR" id="PIRSR005211-1"/>
    </source>
</evidence>
<dbReference type="PANTHER" id="PTHR10794:SF63">
    <property type="entry name" value="ALPHA_BETA HYDROLASE 1, ISOFORM A"/>
    <property type="match status" value="1"/>
</dbReference>
<keyword evidence="5" id="KW-1185">Reference proteome</keyword>
<dbReference type="PIRSF" id="PIRSF005211">
    <property type="entry name" value="Ab_hydro_YheT"/>
    <property type="match status" value="1"/>
</dbReference>
<feature type="active site" description="Charge relay system" evidence="2">
    <location>
        <position position="296"/>
    </location>
</feature>
<sequence length="325" mass="34435">MMPSSVPFRPRPPWLGGTLQTIRALRWPWPARLSPGHRLWLPLADGDALAAMLHLPERASARPLAVLVHGLNGTEDDPYLREAAAGLLRRGFPVLRLNLRGSARSLARSTSHYHLGRSEDLAEALTLLPEALTGQGVLLAGWSLGGSLVLNLLGREAASLPRILGAAAIGPPLEPEQAYAAIDANPVLGRALLALYRREVLAVPATDLPEPLRQAARQAGSLTEFEATVTAPRFGYPSFAVFCEVNRPAAALPRLRVPTLVIMAEDDPLVPIAAMRAIDWSACPAALPLAIAGGGHCGFYDRDAESLAVRAIGALFEGVSSPAGA</sequence>
<dbReference type="GO" id="GO:0034338">
    <property type="term" value="F:short-chain carboxylesterase activity"/>
    <property type="evidence" value="ECO:0007669"/>
    <property type="project" value="TreeGrafter"/>
</dbReference>
<reference evidence="4 5" key="1">
    <citation type="submission" date="2016-10" db="EMBL/GenBank/DDBJ databases">
        <authorList>
            <person name="de Groot N.N."/>
        </authorList>
    </citation>
    <scope>NUCLEOTIDE SEQUENCE [LARGE SCALE GENOMIC DNA]</scope>
    <source>
        <strain evidence="4 5">CPCC 100156</strain>
    </source>
</reference>
<evidence type="ECO:0000259" key="3">
    <source>
        <dbReference type="Pfam" id="PF00561"/>
    </source>
</evidence>
<feature type="active site" description="Charge relay system" evidence="2">
    <location>
        <position position="267"/>
    </location>
</feature>
<dbReference type="InterPro" id="IPR012020">
    <property type="entry name" value="ABHD4"/>
</dbReference>
<dbReference type="InterPro" id="IPR029058">
    <property type="entry name" value="AB_hydrolase_fold"/>
</dbReference>
<feature type="domain" description="AB hydrolase-1" evidence="3">
    <location>
        <begin position="66"/>
        <end position="302"/>
    </location>
</feature>
<organism evidence="4 5">
    <name type="scientific">Belnapia rosea</name>
    <dbReference type="NCBI Taxonomy" id="938405"/>
    <lineage>
        <taxon>Bacteria</taxon>
        <taxon>Pseudomonadati</taxon>
        <taxon>Pseudomonadota</taxon>
        <taxon>Alphaproteobacteria</taxon>
        <taxon>Acetobacterales</taxon>
        <taxon>Roseomonadaceae</taxon>
        <taxon>Belnapia</taxon>
    </lineage>
</organism>
<accession>A0A1G6LEC1</accession>
<dbReference type="InterPro" id="IPR050960">
    <property type="entry name" value="AB_hydrolase_4_sf"/>
</dbReference>
<name>A0A1G6LEC1_9PROT</name>
<dbReference type="Pfam" id="PF00561">
    <property type="entry name" value="Abhydrolase_1"/>
    <property type="match status" value="1"/>
</dbReference>
<evidence type="ECO:0000313" key="4">
    <source>
        <dbReference type="EMBL" id="SDC41533.1"/>
    </source>
</evidence>
<proteinExistence type="inferred from homology"/>
<dbReference type="STRING" id="938405.SAMN02927895_01867"/>
<protein>
    <recommendedName>
        <fullName evidence="3">AB hydrolase-1 domain-containing protein</fullName>
    </recommendedName>
</protein>
<dbReference type="Gene3D" id="3.40.50.1820">
    <property type="entry name" value="alpha/beta hydrolase"/>
    <property type="match status" value="1"/>
</dbReference>
<dbReference type="AlphaFoldDB" id="A0A1G6LEC1"/>
<comment type="similarity">
    <text evidence="1">Belongs to the AB hydrolase superfamily. AB hydrolase 4 family.</text>
</comment>
<dbReference type="PANTHER" id="PTHR10794">
    <property type="entry name" value="ABHYDROLASE DOMAIN-CONTAINING PROTEIN"/>
    <property type="match status" value="1"/>
</dbReference>
<feature type="active site" description="Charge relay system" evidence="2">
    <location>
        <position position="143"/>
    </location>
</feature>
<evidence type="ECO:0000256" key="1">
    <source>
        <dbReference type="ARBA" id="ARBA00010884"/>
    </source>
</evidence>
<dbReference type="SUPFAM" id="SSF53474">
    <property type="entry name" value="alpha/beta-Hydrolases"/>
    <property type="match status" value="1"/>
</dbReference>
<evidence type="ECO:0000313" key="5">
    <source>
        <dbReference type="Proteomes" id="UP000198925"/>
    </source>
</evidence>
<dbReference type="Proteomes" id="UP000198925">
    <property type="component" value="Unassembled WGS sequence"/>
</dbReference>
<dbReference type="GO" id="GO:0047372">
    <property type="term" value="F:monoacylglycerol lipase activity"/>
    <property type="evidence" value="ECO:0007669"/>
    <property type="project" value="TreeGrafter"/>
</dbReference>
<gene>
    <name evidence="4" type="ORF">SAMN04487779_1001863</name>
</gene>
<dbReference type="InterPro" id="IPR000073">
    <property type="entry name" value="AB_hydrolase_1"/>
</dbReference>